<evidence type="ECO:0000256" key="2">
    <source>
        <dbReference type="ARBA" id="ARBA00022475"/>
    </source>
</evidence>
<reference evidence="11 12" key="1">
    <citation type="submission" date="2015-01" db="EMBL/GenBank/DDBJ databases">
        <title>Paenibacillus swuensis/DY6/whole genome sequencing.</title>
        <authorList>
            <person name="Kim M.K."/>
            <person name="Srinivasan S."/>
            <person name="Lee J.-J."/>
        </authorList>
    </citation>
    <scope>NUCLEOTIDE SEQUENCE [LARGE SCALE GENOMIC DNA]</scope>
    <source>
        <strain evidence="11 12">DY6</strain>
    </source>
</reference>
<keyword evidence="6" id="KW-0418">Kinase</keyword>
<comment type="subcellular location">
    <subcellularLocation>
        <location evidence="1">Cell membrane</location>
        <topology evidence="1">Multi-pass membrane protein</topology>
    </subcellularLocation>
</comment>
<dbReference type="Gene3D" id="3.30.450.20">
    <property type="entry name" value="PAS domain"/>
    <property type="match status" value="2"/>
</dbReference>
<dbReference type="OrthoDB" id="2503858at2"/>
<dbReference type="Pfam" id="PF02518">
    <property type="entry name" value="HATPase_c"/>
    <property type="match status" value="1"/>
</dbReference>
<keyword evidence="7 9" id="KW-1133">Transmembrane helix</keyword>
<gene>
    <name evidence="11" type="ORF">SY83_07020</name>
</gene>
<dbReference type="EMBL" id="CP011388">
    <property type="protein sequence ID" value="ANE46075.1"/>
    <property type="molecule type" value="Genomic_DNA"/>
</dbReference>
<dbReference type="GO" id="GO:0000155">
    <property type="term" value="F:phosphorelay sensor kinase activity"/>
    <property type="evidence" value="ECO:0007669"/>
    <property type="project" value="InterPro"/>
</dbReference>
<keyword evidence="3" id="KW-0597">Phosphoprotein</keyword>
<dbReference type="InterPro" id="IPR010559">
    <property type="entry name" value="Sig_transdc_His_kin_internal"/>
</dbReference>
<keyword evidence="2" id="KW-1003">Cell membrane</keyword>
<name>A0A172TG87_9BACL</name>
<keyword evidence="5 9" id="KW-0812">Transmembrane</keyword>
<feature type="domain" description="HAMP" evidence="10">
    <location>
        <begin position="320"/>
        <end position="372"/>
    </location>
</feature>
<dbReference type="SUPFAM" id="SSF55874">
    <property type="entry name" value="ATPase domain of HSP90 chaperone/DNA topoisomerase II/histidine kinase"/>
    <property type="match status" value="1"/>
</dbReference>
<keyword evidence="8 9" id="KW-0472">Membrane</keyword>
<dbReference type="InterPro" id="IPR003660">
    <property type="entry name" value="HAMP_dom"/>
</dbReference>
<evidence type="ECO:0000256" key="7">
    <source>
        <dbReference type="ARBA" id="ARBA00022989"/>
    </source>
</evidence>
<evidence type="ECO:0000256" key="5">
    <source>
        <dbReference type="ARBA" id="ARBA00022692"/>
    </source>
</evidence>
<evidence type="ECO:0000256" key="3">
    <source>
        <dbReference type="ARBA" id="ARBA00022553"/>
    </source>
</evidence>
<dbReference type="KEGG" id="pswu:SY83_07020"/>
<dbReference type="Pfam" id="PF06580">
    <property type="entry name" value="His_kinase"/>
    <property type="match status" value="1"/>
</dbReference>
<keyword evidence="4" id="KW-0808">Transferase</keyword>
<dbReference type="AlphaFoldDB" id="A0A172TG87"/>
<protein>
    <recommendedName>
        <fullName evidence="10">HAMP domain-containing protein</fullName>
    </recommendedName>
</protein>
<dbReference type="InterPro" id="IPR033479">
    <property type="entry name" value="dCache_1"/>
</dbReference>
<sequence length="605" mass="69528">MLNIIRSSLQWKLMLMITSIIVFVVTVIGSFSFIKSSQAIDHDVERFSSQILKQANLNLGRYMNDSQHFFQTLISSEELRQWAVARNKYQSVSAYQTMASRFIEPFVTYHPEMLSIMIYHVNGYESIFRSDKNNQIYLNTKYSLKDELNVLNDPSNPTTGRKILFSPSYTDSKSYPVEVPVLRYYHKLIYNGHMVYVVMDLSLLAIREILDEIDLGHNGYAMLVDEKGIIVSSPESERITTKIHNSLEERLKPKAHGSQYIPETKEMMVYESIPRIGWKVLVLIPYSDLAKSITDIRNWTIIMTGTGLLLAVILVVWLANSITKRLKDLRRTIKQTRMGNFDIRLNVQGTDEVAELGAAYNHLLERIDSSVIQLAETRLVQQRAVLSALQSQIHSHFFYNALESINSMAHLAGHKEIRRTTVALSNMLRYTSNYQEAVVTIKQEMKHLADYIRVMESVYRDAVDFRIHTDPFIEEAQCLKAIVQPFVENCIKHGYEVTGRGLIVEVNAYRLNDLTLRIDILDNGIGFTDEKLRELRNKLNRQQPEQNFTQLSNIGVLNVCYRLMTFYGDHSATLEVDRSTYGGAKVSLTFPYRVAQDSAREDDGL</sequence>
<dbReference type="SMART" id="SM00304">
    <property type="entry name" value="HAMP"/>
    <property type="match status" value="1"/>
</dbReference>
<dbReference type="InterPro" id="IPR050640">
    <property type="entry name" value="Bact_2-comp_sensor_kinase"/>
</dbReference>
<evidence type="ECO:0000313" key="12">
    <source>
        <dbReference type="Proteomes" id="UP000076927"/>
    </source>
</evidence>
<dbReference type="PATRIC" id="fig|1178515.4.peg.1398"/>
<accession>A0A172TG87</accession>
<dbReference type="STRING" id="1178515.SY83_07020"/>
<dbReference type="InterPro" id="IPR036890">
    <property type="entry name" value="HATPase_C_sf"/>
</dbReference>
<dbReference type="Proteomes" id="UP000076927">
    <property type="component" value="Chromosome"/>
</dbReference>
<feature type="transmembrane region" description="Helical" evidence="9">
    <location>
        <begin position="299"/>
        <end position="320"/>
    </location>
</feature>
<feature type="transmembrane region" description="Helical" evidence="9">
    <location>
        <begin position="12"/>
        <end position="34"/>
    </location>
</feature>
<dbReference type="Pfam" id="PF00672">
    <property type="entry name" value="HAMP"/>
    <property type="match status" value="1"/>
</dbReference>
<evidence type="ECO:0000256" key="8">
    <source>
        <dbReference type="ARBA" id="ARBA00023136"/>
    </source>
</evidence>
<evidence type="ECO:0000256" key="1">
    <source>
        <dbReference type="ARBA" id="ARBA00004651"/>
    </source>
</evidence>
<dbReference type="PANTHER" id="PTHR34220">
    <property type="entry name" value="SENSOR HISTIDINE KINASE YPDA"/>
    <property type="match status" value="1"/>
</dbReference>
<evidence type="ECO:0000259" key="10">
    <source>
        <dbReference type="PROSITE" id="PS50885"/>
    </source>
</evidence>
<evidence type="ECO:0000313" key="11">
    <source>
        <dbReference type="EMBL" id="ANE46075.1"/>
    </source>
</evidence>
<dbReference type="Gene3D" id="6.10.340.10">
    <property type="match status" value="1"/>
</dbReference>
<dbReference type="SUPFAM" id="SSF158472">
    <property type="entry name" value="HAMP domain-like"/>
    <property type="match status" value="1"/>
</dbReference>
<organism evidence="11 12">
    <name type="scientific">Paenibacillus swuensis</name>
    <dbReference type="NCBI Taxonomy" id="1178515"/>
    <lineage>
        <taxon>Bacteria</taxon>
        <taxon>Bacillati</taxon>
        <taxon>Bacillota</taxon>
        <taxon>Bacilli</taxon>
        <taxon>Bacillales</taxon>
        <taxon>Paenibacillaceae</taxon>
        <taxon>Paenibacillus</taxon>
    </lineage>
</organism>
<evidence type="ECO:0000256" key="6">
    <source>
        <dbReference type="ARBA" id="ARBA00022777"/>
    </source>
</evidence>
<dbReference type="CDD" id="cd12912">
    <property type="entry name" value="PDC2_MCP_like"/>
    <property type="match status" value="1"/>
</dbReference>
<dbReference type="PANTHER" id="PTHR34220:SF7">
    <property type="entry name" value="SENSOR HISTIDINE KINASE YPDA"/>
    <property type="match status" value="1"/>
</dbReference>
<dbReference type="GO" id="GO:0005886">
    <property type="term" value="C:plasma membrane"/>
    <property type="evidence" value="ECO:0007669"/>
    <property type="project" value="UniProtKB-SubCell"/>
</dbReference>
<keyword evidence="12" id="KW-1185">Reference proteome</keyword>
<evidence type="ECO:0000256" key="9">
    <source>
        <dbReference type="SAM" id="Phobius"/>
    </source>
</evidence>
<dbReference type="Gene3D" id="3.30.565.10">
    <property type="entry name" value="Histidine kinase-like ATPase, C-terminal domain"/>
    <property type="match status" value="1"/>
</dbReference>
<proteinExistence type="predicted"/>
<dbReference type="PROSITE" id="PS50885">
    <property type="entry name" value="HAMP"/>
    <property type="match status" value="1"/>
</dbReference>
<dbReference type="Pfam" id="PF02743">
    <property type="entry name" value="dCache_1"/>
    <property type="match status" value="1"/>
</dbReference>
<evidence type="ECO:0000256" key="4">
    <source>
        <dbReference type="ARBA" id="ARBA00022679"/>
    </source>
</evidence>
<dbReference type="CDD" id="cd06225">
    <property type="entry name" value="HAMP"/>
    <property type="match status" value="1"/>
</dbReference>
<dbReference type="InterPro" id="IPR003594">
    <property type="entry name" value="HATPase_dom"/>
</dbReference>